<reference evidence="6 7" key="1">
    <citation type="submission" date="2013-02" db="EMBL/GenBank/DDBJ databases">
        <title>Whole genome shotgun sequence of Gordonia malaquae NBRC 108250.</title>
        <authorList>
            <person name="Yoshida I."/>
            <person name="Hosoyama A."/>
            <person name="Tsuchikane K."/>
            <person name="Ando Y."/>
            <person name="Baba S."/>
            <person name="Ohji S."/>
            <person name="Hamada M."/>
            <person name="Tamura T."/>
            <person name="Yamazoe A."/>
            <person name="Yamazaki S."/>
            <person name="Fujita N."/>
        </authorList>
    </citation>
    <scope>NUCLEOTIDE SEQUENCE [LARGE SCALE GENOMIC DNA]</scope>
    <source>
        <strain evidence="6 7">NBRC 108250</strain>
    </source>
</reference>
<evidence type="ECO:0000256" key="2">
    <source>
        <dbReference type="ARBA" id="ARBA00022741"/>
    </source>
</evidence>
<sequence>MAQATNISTQAKKMRNLGFTREQYRLRSAEMAVLHQATITPTKLELVIAHLDAVPWGGSGEVTMIGGYRFDDPAGRVGVEALLVTRGDRVLHVPLTYRDAPLPEADAHLITTMSHSVLGDRWIYDAAADPVGVDCFTRALHGDLEQAALEVHKADGSVVPMDPPVRIRLEGASTGDTILFTHDLAEPAIGDARLVAGWDDGFGVVAALA</sequence>
<keyword evidence="7" id="KW-1185">Reference proteome</keyword>
<accession>M3UM74</accession>
<dbReference type="Proteomes" id="UP000035009">
    <property type="component" value="Unassembled WGS sequence"/>
</dbReference>
<protein>
    <recommendedName>
        <fullName evidence="5">Maltokinase N-terminal cap domain-containing protein</fullName>
    </recommendedName>
</protein>
<dbReference type="AlphaFoldDB" id="M3UM74"/>
<dbReference type="EMBL" id="BAOP01000024">
    <property type="protein sequence ID" value="GAC80925.1"/>
    <property type="molecule type" value="Genomic_DNA"/>
</dbReference>
<dbReference type="GO" id="GO:0005524">
    <property type="term" value="F:ATP binding"/>
    <property type="evidence" value="ECO:0007669"/>
    <property type="project" value="UniProtKB-KW"/>
</dbReference>
<dbReference type="InterPro" id="IPR040999">
    <property type="entry name" value="Mak_N_cap"/>
</dbReference>
<comment type="caution">
    <text evidence="6">The sequence shown here is derived from an EMBL/GenBank/DDBJ whole genome shotgun (WGS) entry which is preliminary data.</text>
</comment>
<dbReference type="STRING" id="410332.SAMN04488550_3020"/>
<organism evidence="6 7">
    <name type="scientific">Gordonia malaquae NBRC 108250</name>
    <dbReference type="NCBI Taxonomy" id="1223542"/>
    <lineage>
        <taxon>Bacteria</taxon>
        <taxon>Bacillati</taxon>
        <taxon>Actinomycetota</taxon>
        <taxon>Actinomycetes</taxon>
        <taxon>Mycobacteriales</taxon>
        <taxon>Gordoniaceae</taxon>
        <taxon>Gordonia</taxon>
    </lineage>
</organism>
<evidence type="ECO:0000256" key="4">
    <source>
        <dbReference type="ARBA" id="ARBA00022840"/>
    </source>
</evidence>
<evidence type="ECO:0000259" key="5">
    <source>
        <dbReference type="Pfam" id="PF18085"/>
    </source>
</evidence>
<keyword evidence="3" id="KW-0418">Kinase</keyword>
<evidence type="ECO:0000256" key="3">
    <source>
        <dbReference type="ARBA" id="ARBA00022777"/>
    </source>
</evidence>
<dbReference type="eggNOG" id="COG3281">
    <property type="taxonomic scope" value="Bacteria"/>
</dbReference>
<proteinExistence type="predicted"/>
<keyword evidence="1" id="KW-0808">Transferase</keyword>
<feature type="domain" description="Maltokinase N-terminal cap" evidence="5">
    <location>
        <begin position="61"/>
        <end position="129"/>
    </location>
</feature>
<evidence type="ECO:0000313" key="6">
    <source>
        <dbReference type="EMBL" id="GAC80925.1"/>
    </source>
</evidence>
<name>M3UM74_GORML</name>
<dbReference type="Pfam" id="PF18085">
    <property type="entry name" value="Mak_N_cap"/>
    <property type="match status" value="1"/>
</dbReference>
<evidence type="ECO:0000256" key="1">
    <source>
        <dbReference type="ARBA" id="ARBA00022679"/>
    </source>
</evidence>
<keyword evidence="2" id="KW-0547">Nucleotide-binding</keyword>
<evidence type="ECO:0000313" key="7">
    <source>
        <dbReference type="Proteomes" id="UP000035009"/>
    </source>
</evidence>
<keyword evidence="4" id="KW-0067">ATP-binding</keyword>
<dbReference type="GO" id="GO:0016301">
    <property type="term" value="F:kinase activity"/>
    <property type="evidence" value="ECO:0007669"/>
    <property type="project" value="UniProtKB-KW"/>
</dbReference>
<gene>
    <name evidence="6" type="ORF">GM1_024_00460</name>
</gene>